<feature type="non-terminal residue" evidence="2">
    <location>
        <position position="51"/>
    </location>
</feature>
<feature type="region of interest" description="Disordered" evidence="1">
    <location>
        <begin position="25"/>
        <end position="51"/>
    </location>
</feature>
<dbReference type="AlphaFoldDB" id="A0A2P5A3Z2"/>
<dbReference type="Proteomes" id="UP000237105">
    <property type="component" value="Unassembled WGS sequence"/>
</dbReference>
<reference evidence="3" key="1">
    <citation type="submission" date="2016-06" db="EMBL/GenBank/DDBJ databases">
        <title>Parallel loss of symbiosis genes in relatives of nitrogen-fixing non-legume Parasponia.</title>
        <authorList>
            <person name="Van Velzen R."/>
            <person name="Holmer R."/>
            <person name="Bu F."/>
            <person name="Rutten L."/>
            <person name="Van Zeijl A."/>
            <person name="Liu W."/>
            <person name="Santuari L."/>
            <person name="Cao Q."/>
            <person name="Sharma T."/>
            <person name="Shen D."/>
            <person name="Roswanjaya Y."/>
            <person name="Wardhani T."/>
            <person name="Kalhor M.S."/>
            <person name="Jansen J."/>
            <person name="Van den Hoogen J."/>
            <person name="Gungor B."/>
            <person name="Hartog M."/>
            <person name="Hontelez J."/>
            <person name="Verver J."/>
            <person name="Yang W.-C."/>
            <person name="Schijlen E."/>
            <person name="Repin R."/>
            <person name="Schilthuizen M."/>
            <person name="Schranz E."/>
            <person name="Heidstra R."/>
            <person name="Miyata K."/>
            <person name="Fedorova E."/>
            <person name="Kohlen W."/>
            <person name="Bisseling T."/>
            <person name="Smit S."/>
            <person name="Geurts R."/>
        </authorList>
    </citation>
    <scope>NUCLEOTIDE SEQUENCE [LARGE SCALE GENOMIC DNA]</scope>
    <source>
        <strain evidence="3">cv. WU1-14</strain>
    </source>
</reference>
<sequence length="51" mass="5933">MSCLRRPVVLRYKRLPVPLARVRHYESSQAQTSQRPNELALLPKEKKSTSL</sequence>
<evidence type="ECO:0000313" key="3">
    <source>
        <dbReference type="Proteomes" id="UP000237105"/>
    </source>
</evidence>
<accession>A0A2P5A3Z2</accession>
<gene>
    <name evidence="2" type="ORF">PanWU01x14_371170</name>
</gene>
<keyword evidence="3" id="KW-1185">Reference proteome</keyword>
<evidence type="ECO:0000313" key="2">
    <source>
        <dbReference type="EMBL" id="PON31263.1"/>
    </source>
</evidence>
<proteinExistence type="predicted"/>
<comment type="caution">
    <text evidence="2">The sequence shown here is derived from an EMBL/GenBank/DDBJ whole genome shotgun (WGS) entry which is preliminary data.</text>
</comment>
<protein>
    <submittedName>
        <fullName evidence="2">Uncharacterized protein</fullName>
    </submittedName>
</protein>
<organism evidence="2 3">
    <name type="scientific">Parasponia andersonii</name>
    <name type="common">Sponia andersonii</name>
    <dbReference type="NCBI Taxonomy" id="3476"/>
    <lineage>
        <taxon>Eukaryota</taxon>
        <taxon>Viridiplantae</taxon>
        <taxon>Streptophyta</taxon>
        <taxon>Embryophyta</taxon>
        <taxon>Tracheophyta</taxon>
        <taxon>Spermatophyta</taxon>
        <taxon>Magnoliopsida</taxon>
        <taxon>eudicotyledons</taxon>
        <taxon>Gunneridae</taxon>
        <taxon>Pentapetalae</taxon>
        <taxon>rosids</taxon>
        <taxon>fabids</taxon>
        <taxon>Rosales</taxon>
        <taxon>Cannabaceae</taxon>
        <taxon>Parasponia</taxon>
    </lineage>
</organism>
<feature type="compositionally biased region" description="Polar residues" evidence="1">
    <location>
        <begin position="27"/>
        <end position="36"/>
    </location>
</feature>
<dbReference type="EMBL" id="JXTB01001193">
    <property type="protein sequence ID" value="PON31263.1"/>
    <property type="molecule type" value="Genomic_DNA"/>
</dbReference>
<evidence type="ECO:0000256" key="1">
    <source>
        <dbReference type="SAM" id="MobiDB-lite"/>
    </source>
</evidence>
<name>A0A2P5A3Z2_PARAD</name>